<dbReference type="SMART" id="SM00355">
    <property type="entry name" value="ZnF_C2H2"/>
    <property type="match status" value="3"/>
</dbReference>
<keyword evidence="8" id="KW-1185">Reference proteome</keyword>
<dbReference type="Gene3D" id="3.30.160.60">
    <property type="entry name" value="Classic Zinc Finger"/>
    <property type="match status" value="3"/>
</dbReference>
<dbReference type="SUPFAM" id="SSF57667">
    <property type="entry name" value="beta-beta-alpha zinc fingers"/>
    <property type="match status" value="2"/>
</dbReference>
<dbReference type="RefSeq" id="XP_034254641.1">
    <property type="nucleotide sequence ID" value="XM_034398750.1"/>
</dbReference>
<dbReference type="Proteomes" id="UP000515158">
    <property type="component" value="Unplaced"/>
</dbReference>
<dbReference type="GO" id="GO:0008270">
    <property type="term" value="F:zinc ion binding"/>
    <property type="evidence" value="ECO:0007669"/>
    <property type="project" value="UniProtKB-KW"/>
</dbReference>
<dbReference type="GO" id="GO:0000981">
    <property type="term" value="F:DNA-binding transcription factor activity, RNA polymerase II-specific"/>
    <property type="evidence" value="ECO:0007669"/>
    <property type="project" value="TreeGrafter"/>
</dbReference>
<evidence type="ECO:0000259" key="7">
    <source>
        <dbReference type="PROSITE" id="PS50157"/>
    </source>
</evidence>
<dbReference type="PANTHER" id="PTHR23235">
    <property type="entry name" value="KRUEPPEL-LIKE TRANSCRIPTION FACTOR"/>
    <property type="match status" value="1"/>
</dbReference>
<feature type="compositionally biased region" description="Low complexity" evidence="6">
    <location>
        <begin position="15"/>
        <end position="37"/>
    </location>
</feature>
<dbReference type="Pfam" id="PF00096">
    <property type="entry name" value="zf-C2H2"/>
    <property type="match status" value="3"/>
</dbReference>
<evidence type="ECO:0000256" key="5">
    <source>
        <dbReference type="PROSITE-ProRule" id="PRU00042"/>
    </source>
</evidence>
<dbReference type="InterPro" id="IPR013087">
    <property type="entry name" value="Znf_C2H2_type"/>
</dbReference>
<reference evidence="9" key="1">
    <citation type="submission" date="2025-08" db="UniProtKB">
        <authorList>
            <consortium name="RefSeq"/>
        </authorList>
    </citation>
    <scope>IDENTIFICATION</scope>
    <source>
        <tissue evidence="9">Total insect</tissue>
    </source>
</reference>
<keyword evidence="2" id="KW-0677">Repeat</keyword>
<evidence type="ECO:0000256" key="6">
    <source>
        <dbReference type="SAM" id="MobiDB-lite"/>
    </source>
</evidence>
<evidence type="ECO:0000256" key="1">
    <source>
        <dbReference type="ARBA" id="ARBA00022723"/>
    </source>
</evidence>
<sequence length="222" mass="24282">MRTPKSKARADAASRKGSAFSAPKATAPKTMPASAPSGFPGGMLSPEEVALLAAQQQAFHEEALLAMAGLLPPGVPGMPPGAALPPGGIPAAYLDEYARLLQQEQKAQGAAARKQRPKKYRCPHCQVAFSNNGQLRGHVRIHTGERPFQCDEESCGKRFTRNEELTRHKRIHSGLRPFACQACGKRFGRKDHLKKHTRTHDPAHRMAQLIPMLPPPHYLYGF</sequence>
<dbReference type="GeneID" id="117653228"/>
<keyword evidence="1" id="KW-0479">Metal-binding</keyword>
<keyword evidence="3 5" id="KW-0863">Zinc-finger</keyword>
<feature type="domain" description="C2H2-type" evidence="7">
    <location>
        <begin position="120"/>
        <end position="147"/>
    </location>
</feature>
<proteinExistence type="predicted"/>
<dbReference type="FunFam" id="3.30.160.60:FF:000534">
    <property type="entry name" value="zinc finger protein 674"/>
    <property type="match status" value="1"/>
</dbReference>
<evidence type="ECO:0000313" key="9">
    <source>
        <dbReference type="RefSeq" id="XP_034254641.1"/>
    </source>
</evidence>
<dbReference type="KEGG" id="tpal:117653228"/>
<dbReference type="PROSITE" id="PS50157">
    <property type="entry name" value="ZINC_FINGER_C2H2_2"/>
    <property type="match status" value="3"/>
</dbReference>
<dbReference type="GO" id="GO:0000978">
    <property type="term" value="F:RNA polymerase II cis-regulatory region sequence-specific DNA binding"/>
    <property type="evidence" value="ECO:0007669"/>
    <property type="project" value="TreeGrafter"/>
</dbReference>
<feature type="region of interest" description="Disordered" evidence="6">
    <location>
        <begin position="1"/>
        <end position="41"/>
    </location>
</feature>
<feature type="domain" description="C2H2-type" evidence="7">
    <location>
        <begin position="178"/>
        <end position="200"/>
    </location>
</feature>
<dbReference type="FunFam" id="3.30.160.60:FF:000257">
    <property type="entry name" value="ZXD family zinc finger C"/>
    <property type="match status" value="1"/>
</dbReference>
<keyword evidence="4" id="KW-0862">Zinc</keyword>
<accession>A0A6P9AGB1</accession>
<feature type="domain" description="C2H2-type" evidence="7">
    <location>
        <begin position="148"/>
        <end position="177"/>
    </location>
</feature>
<dbReference type="PROSITE" id="PS00028">
    <property type="entry name" value="ZINC_FINGER_C2H2_1"/>
    <property type="match status" value="3"/>
</dbReference>
<gene>
    <name evidence="9" type="primary">LOC117653228</name>
</gene>
<dbReference type="AlphaFoldDB" id="A0A6P9AGB1"/>
<evidence type="ECO:0000256" key="4">
    <source>
        <dbReference type="ARBA" id="ARBA00022833"/>
    </source>
</evidence>
<dbReference type="InterPro" id="IPR036236">
    <property type="entry name" value="Znf_C2H2_sf"/>
</dbReference>
<evidence type="ECO:0000256" key="2">
    <source>
        <dbReference type="ARBA" id="ARBA00022737"/>
    </source>
</evidence>
<protein>
    <submittedName>
        <fullName evidence="9">Krueppel-like factor 16</fullName>
    </submittedName>
</protein>
<organism evidence="9">
    <name type="scientific">Thrips palmi</name>
    <name type="common">Melon thrips</name>
    <dbReference type="NCBI Taxonomy" id="161013"/>
    <lineage>
        <taxon>Eukaryota</taxon>
        <taxon>Metazoa</taxon>
        <taxon>Ecdysozoa</taxon>
        <taxon>Arthropoda</taxon>
        <taxon>Hexapoda</taxon>
        <taxon>Insecta</taxon>
        <taxon>Pterygota</taxon>
        <taxon>Neoptera</taxon>
        <taxon>Paraneoptera</taxon>
        <taxon>Thysanoptera</taxon>
        <taxon>Terebrantia</taxon>
        <taxon>Thripoidea</taxon>
        <taxon>Thripidae</taxon>
        <taxon>Thrips</taxon>
    </lineage>
</organism>
<dbReference type="PANTHER" id="PTHR23235:SF139">
    <property type="entry name" value="HUCKEBEIN"/>
    <property type="match status" value="1"/>
</dbReference>
<dbReference type="FunFam" id="3.30.160.60:FF:000072">
    <property type="entry name" value="zinc finger protein 143 isoform X1"/>
    <property type="match status" value="1"/>
</dbReference>
<dbReference type="OrthoDB" id="8922241at2759"/>
<dbReference type="InParanoid" id="A0A6P9AGB1"/>
<evidence type="ECO:0000313" key="8">
    <source>
        <dbReference type="Proteomes" id="UP000515158"/>
    </source>
</evidence>
<name>A0A6P9AGB1_THRPL</name>
<evidence type="ECO:0000256" key="3">
    <source>
        <dbReference type="ARBA" id="ARBA00022771"/>
    </source>
</evidence>